<organism evidence="19 20">
    <name type="scientific">Candidatus Yanofskybacteria bacterium RIFCSPHIGHO2_01_FULL_41_26</name>
    <dbReference type="NCBI Taxonomy" id="1802661"/>
    <lineage>
        <taxon>Bacteria</taxon>
        <taxon>Candidatus Yanofskyibacteriota</taxon>
    </lineage>
</organism>
<dbReference type="Gene3D" id="1.10.3810.10">
    <property type="entry name" value="Biosynthetic peptidoglycan transglycosylase-like"/>
    <property type="match status" value="1"/>
</dbReference>
<protein>
    <submittedName>
        <fullName evidence="19">Uncharacterized protein</fullName>
    </submittedName>
</protein>
<keyword evidence="4" id="KW-1003">Cell membrane</keyword>
<evidence type="ECO:0000256" key="16">
    <source>
        <dbReference type="ARBA" id="ARBA00049902"/>
    </source>
</evidence>
<feature type="domain" description="Glycosyl transferase family 51" evidence="18">
    <location>
        <begin position="97"/>
        <end position="269"/>
    </location>
</feature>
<dbReference type="AlphaFoldDB" id="A0A1F8EBP7"/>
<sequence length="736" mass="82192">MLHIIANLNPCKYGDFMAQLISSEYDQSKKEVEKNQNSQNFQGTGDAFFVAICNRYYYSFFFLYLQRTLPDPESIATRKVGESTKIYDRTGEILLYDIHGEEQRTIIPWEQIPDTIKKATLASEDSDFYNHKGLDLRGIARAFLKDIINLGVSQGGSTITQQLIKKALLGDEQTISRKIKEAILAIRIERKFTKDQIFWMYLNQIPYGSNAYGIEAAAKAFFGKNASQLTTAEAATIASVTKAPSYYSPFGNHVNELLIRKDSILTRMKALGYISDTEFQKALAQKIEFIGTKEDLEGDQRPMHFIIMVREYLASKYGEDVVENGGFKVVTTLDANLQSLAQETVKKYAEINKEKYRATNAALVAVDPKNGDLLALVGSKDYFNVADEGNFNVAIANRQPGSAFKPFAYAAVLEKGYPDDTVVFDLKTEFNPNCEPGSSQEKDRYGIDCYHPQNYDGKFRGPVSFRQSLAQSLNVPSVKVLYLAGVNDTIELAEKMGITTLDDKSRFGLSLVLGGAEVKLVDLVSAYGVFANEGIRNPWSFIQKIESSDGQILEQKINKPERVLDPQITRLINNMLSDNPARAPVFGYSSSLYFPGRDVAAKTGTTQENRDAWVVGYSPSLVTGVWTGNNKNESMTKEGAGISASGPMWHEFMIKALSTTPNEKFTNPDPVSANKTMLNGNYAYLRDGSLSPEYHEILYYVNKNNPLGSMPTNPDHDSQFANWEWAVNNHFTSSTQ</sequence>
<dbReference type="FunFam" id="1.10.3810.10:FF:000001">
    <property type="entry name" value="Penicillin-binding protein 1A"/>
    <property type="match status" value="1"/>
</dbReference>
<evidence type="ECO:0000256" key="1">
    <source>
        <dbReference type="ARBA" id="ARBA00004236"/>
    </source>
</evidence>
<dbReference type="GO" id="GO:0006508">
    <property type="term" value="P:proteolysis"/>
    <property type="evidence" value="ECO:0007669"/>
    <property type="project" value="UniProtKB-KW"/>
</dbReference>
<dbReference type="InterPro" id="IPR050396">
    <property type="entry name" value="Glycosyltr_51/Transpeptidase"/>
</dbReference>
<comment type="similarity">
    <text evidence="2">In the C-terminal section; belongs to the transpeptidase family.</text>
</comment>
<evidence type="ECO:0000256" key="5">
    <source>
        <dbReference type="ARBA" id="ARBA00022645"/>
    </source>
</evidence>
<evidence type="ECO:0000256" key="7">
    <source>
        <dbReference type="ARBA" id="ARBA00022676"/>
    </source>
</evidence>
<keyword evidence="7" id="KW-0328">Glycosyltransferase</keyword>
<dbReference type="EMBL" id="MGJB01000017">
    <property type="protein sequence ID" value="OGM98334.1"/>
    <property type="molecule type" value="Genomic_DNA"/>
</dbReference>
<name>A0A1F8EBP7_9BACT</name>
<evidence type="ECO:0000256" key="12">
    <source>
        <dbReference type="ARBA" id="ARBA00023136"/>
    </source>
</evidence>
<dbReference type="GO" id="GO:0005886">
    <property type="term" value="C:plasma membrane"/>
    <property type="evidence" value="ECO:0007669"/>
    <property type="project" value="UniProtKB-SubCell"/>
</dbReference>
<feature type="domain" description="Penicillin-binding protein transpeptidase" evidence="17">
    <location>
        <begin position="362"/>
        <end position="649"/>
    </location>
</feature>
<dbReference type="Gene3D" id="3.40.710.10">
    <property type="entry name" value="DD-peptidase/beta-lactamase superfamily"/>
    <property type="match status" value="1"/>
</dbReference>
<evidence type="ECO:0000313" key="19">
    <source>
        <dbReference type="EMBL" id="OGM98334.1"/>
    </source>
</evidence>
<keyword evidence="13" id="KW-0511">Multifunctional enzyme</keyword>
<keyword evidence="14" id="KW-0961">Cell wall biogenesis/degradation</keyword>
<dbReference type="SUPFAM" id="SSF56601">
    <property type="entry name" value="beta-lactamase/transpeptidase-like"/>
    <property type="match status" value="1"/>
</dbReference>
<proteinExistence type="inferred from homology"/>
<evidence type="ECO:0000256" key="15">
    <source>
        <dbReference type="ARBA" id="ARBA00034000"/>
    </source>
</evidence>
<dbReference type="STRING" id="1802661.A2649_03590"/>
<evidence type="ECO:0000256" key="9">
    <source>
        <dbReference type="ARBA" id="ARBA00022801"/>
    </source>
</evidence>
<evidence type="ECO:0000256" key="11">
    <source>
        <dbReference type="ARBA" id="ARBA00022984"/>
    </source>
</evidence>
<dbReference type="GO" id="GO:0008658">
    <property type="term" value="F:penicillin binding"/>
    <property type="evidence" value="ECO:0007669"/>
    <property type="project" value="InterPro"/>
</dbReference>
<evidence type="ECO:0000256" key="14">
    <source>
        <dbReference type="ARBA" id="ARBA00023316"/>
    </source>
</evidence>
<evidence type="ECO:0000256" key="8">
    <source>
        <dbReference type="ARBA" id="ARBA00022679"/>
    </source>
</evidence>
<dbReference type="GO" id="GO:0008360">
    <property type="term" value="P:regulation of cell shape"/>
    <property type="evidence" value="ECO:0007669"/>
    <property type="project" value="UniProtKB-KW"/>
</dbReference>
<dbReference type="PANTHER" id="PTHR32282">
    <property type="entry name" value="BINDING PROTEIN TRANSPEPTIDASE, PUTATIVE-RELATED"/>
    <property type="match status" value="1"/>
</dbReference>
<keyword evidence="6" id="KW-0645">Protease</keyword>
<dbReference type="InterPro" id="IPR001460">
    <property type="entry name" value="PCN-bd_Tpept"/>
</dbReference>
<dbReference type="GO" id="GO:0030288">
    <property type="term" value="C:outer membrane-bounded periplasmic space"/>
    <property type="evidence" value="ECO:0007669"/>
    <property type="project" value="TreeGrafter"/>
</dbReference>
<dbReference type="Pfam" id="PF00912">
    <property type="entry name" value="Transgly"/>
    <property type="match status" value="1"/>
</dbReference>
<evidence type="ECO:0000313" key="20">
    <source>
        <dbReference type="Proteomes" id="UP000176893"/>
    </source>
</evidence>
<evidence type="ECO:0000256" key="6">
    <source>
        <dbReference type="ARBA" id="ARBA00022670"/>
    </source>
</evidence>
<evidence type="ECO:0000256" key="3">
    <source>
        <dbReference type="ARBA" id="ARBA00007739"/>
    </source>
</evidence>
<dbReference type="InterPro" id="IPR023346">
    <property type="entry name" value="Lysozyme-like_dom_sf"/>
</dbReference>
<dbReference type="GO" id="GO:0009252">
    <property type="term" value="P:peptidoglycan biosynthetic process"/>
    <property type="evidence" value="ECO:0007669"/>
    <property type="project" value="UniProtKB-KW"/>
</dbReference>
<comment type="subcellular location">
    <subcellularLocation>
        <location evidence="1">Cell membrane</location>
    </subcellularLocation>
</comment>
<dbReference type="NCBIfam" id="TIGR02074">
    <property type="entry name" value="PBP_1a_fam"/>
    <property type="match status" value="1"/>
</dbReference>
<dbReference type="GO" id="GO:0071555">
    <property type="term" value="P:cell wall organization"/>
    <property type="evidence" value="ECO:0007669"/>
    <property type="project" value="UniProtKB-KW"/>
</dbReference>
<comment type="caution">
    <text evidence="19">The sequence shown here is derived from an EMBL/GenBank/DDBJ whole genome shotgun (WGS) entry which is preliminary data.</text>
</comment>
<keyword evidence="8" id="KW-0808">Transferase</keyword>
<dbReference type="InterPro" id="IPR036950">
    <property type="entry name" value="PBP_transglycosylase"/>
</dbReference>
<dbReference type="Proteomes" id="UP000176893">
    <property type="component" value="Unassembled WGS sequence"/>
</dbReference>
<reference evidence="19 20" key="1">
    <citation type="journal article" date="2016" name="Nat. Commun.">
        <title>Thousands of microbial genomes shed light on interconnected biogeochemical processes in an aquifer system.</title>
        <authorList>
            <person name="Anantharaman K."/>
            <person name="Brown C.T."/>
            <person name="Hug L.A."/>
            <person name="Sharon I."/>
            <person name="Castelle C.J."/>
            <person name="Probst A.J."/>
            <person name="Thomas B.C."/>
            <person name="Singh A."/>
            <person name="Wilkins M.J."/>
            <person name="Karaoz U."/>
            <person name="Brodie E.L."/>
            <person name="Williams K.H."/>
            <person name="Hubbard S.S."/>
            <person name="Banfield J.F."/>
        </authorList>
    </citation>
    <scope>NUCLEOTIDE SEQUENCE [LARGE SCALE GENOMIC DNA]</scope>
</reference>
<dbReference type="Pfam" id="PF00905">
    <property type="entry name" value="Transpeptidase"/>
    <property type="match status" value="1"/>
</dbReference>
<accession>A0A1F8EBP7</accession>
<keyword evidence="11" id="KW-0573">Peptidoglycan synthesis</keyword>
<comment type="similarity">
    <text evidence="3">In the N-terminal section; belongs to the glycosyltransferase 51 family.</text>
</comment>
<evidence type="ECO:0000256" key="10">
    <source>
        <dbReference type="ARBA" id="ARBA00022960"/>
    </source>
</evidence>
<evidence type="ECO:0000256" key="13">
    <source>
        <dbReference type="ARBA" id="ARBA00023268"/>
    </source>
</evidence>
<comment type="catalytic activity">
    <reaction evidence="16">
        <text>[GlcNAc-(1-&gt;4)-Mur2Ac(oyl-L-Ala-gamma-D-Glu-L-Lys-D-Ala-D-Ala)](n)-di-trans,octa-cis-undecaprenyl diphosphate + beta-D-GlcNAc-(1-&gt;4)-Mur2Ac(oyl-L-Ala-gamma-D-Glu-L-Lys-D-Ala-D-Ala)-di-trans,octa-cis-undecaprenyl diphosphate = [GlcNAc-(1-&gt;4)-Mur2Ac(oyl-L-Ala-gamma-D-Glu-L-Lys-D-Ala-D-Ala)](n+1)-di-trans,octa-cis-undecaprenyl diphosphate + di-trans,octa-cis-undecaprenyl diphosphate + H(+)</text>
        <dbReference type="Rhea" id="RHEA:23708"/>
        <dbReference type="Rhea" id="RHEA-COMP:9602"/>
        <dbReference type="Rhea" id="RHEA-COMP:9603"/>
        <dbReference type="ChEBI" id="CHEBI:15378"/>
        <dbReference type="ChEBI" id="CHEBI:58405"/>
        <dbReference type="ChEBI" id="CHEBI:60033"/>
        <dbReference type="ChEBI" id="CHEBI:78435"/>
        <dbReference type="EC" id="2.4.99.28"/>
    </reaction>
</comment>
<dbReference type="SUPFAM" id="SSF53955">
    <property type="entry name" value="Lysozyme-like"/>
    <property type="match status" value="1"/>
</dbReference>
<dbReference type="InterPro" id="IPR012338">
    <property type="entry name" value="Beta-lactam/transpept-like"/>
</dbReference>
<evidence type="ECO:0000259" key="17">
    <source>
        <dbReference type="Pfam" id="PF00905"/>
    </source>
</evidence>
<dbReference type="InterPro" id="IPR001264">
    <property type="entry name" value="Glyco_trans_51"/>
</dbReference>
<keyword evidence="10" id="KW-0133">Cell shape</keyword>
<evidence type="ECO:0000256" key="4">
    <source>
        <dbReference type="ARBA" id="ARBA00022475"/>
    </source>
</evidence>
<gene>
    <name evidence="19" type="ORF">A2649_03590</name>
</gene>
<keyword evidence="9" id="KW-0378">Hydrolase</keyword>
<evidence type="ECO:0000259" key="18">
    <source>
        <dbReference type="Pfam" id="PF00912"/>
    </source>
</evidence>
<dbReference type="GO" id="GO:0009002">
    <property type="term" value="F:serine-type D-Ala-D-Ala carboxypeptidase activity"/>
    <property type="evidence" value="ECO:0007669"/>
    <property type="project" value="UniProtKB-EC"/>
</dbReference>
<evidence type="ECO:0000256" key="2">
    <source>
        <dbReference type="ARBA" id="ARBA00007090"/>
    </source>
</evidence>
<dbReference type="GO" id="GO:0008955">
    <property type="term" value="F:peptidoglycan glycosyltransferase activity"/>
    <property type="evidence" value="ECO:0007669"/>
    <property type="project" value="UniProtKB-EC"/>
</dbReference>
<comment type="catalytic activity">
    <reaction evidence="15">
        <text>Preferential cleavage: (Ac)2-L-Lys-D-Ala-|-D-Ala. Also transpeptidation of peptidyl-alanyl moieties that are N-acyl substituents of D-alanine.</text>
        <dbReference type="EC" id="3.4.16.4"/>
    </reaction>
</comment>
<keyword evidence="5" id="KW-0121">Carboxypeptidase</keyword>
<dbReference type="PANTHER" id="PTHR32282:SF11">
    <property type="entry name" value="PENICILLIN-BINDING PROTEIN 1B"/>
    <property type="match status" value="1"/>
</dbReference>
<keyword evidence="12" id="KW-0472">Membrane</keyword>